<keyword evidence="2" id="KW-0238">DNA-binding</keyword>
<dbReference type="Gene3D" id="1.10.10.10">
    <property type="entry name" value="Winged helix-like DNA-binding domain superfamily/Winged helix DNA-binding domain"/>
    <property type="match status" value="1"/>
</dbReference>
<dbReference type="PANTHER" id="PTHR38445:SF6">
    <property type="entry name" value="GNTR-FAMILY TRANSCRIPTIONAL REGULATOR"/>
    <property type="match status" value="1"/>
</dbReference>
<evidence type="ECO:0000256" key="2">
    <source>
        <dbReference type="ARBA" id="ARBA00023125"/>
    </source>
</evidence>
<evidence type="ECO:0000256" key="3">
    <source>
        <dbReference type="ARBA" id="ARBA00023163"/>
    </source>
</evidence>
<dbReference type="CDD" id="cd07377">
    <property type="entry name" value="WHTH_GntR"/>
    <property type="match status" value="1"/>
</dbReference>
<dbReference type="EMBL" id="LQQY01000047">
    <property type="protein sequence ID" value="KZE43499.1"/>
    <property type="molecule type" value="Genomic_DNA"/>
</dbReference>
<accession>A0A0J5VHI3</accession>
<dbReference type="Proteomes" id="UP000322997">
    <property type="component" value="Unassembled WGS sequence"/>
</dbReference>
<dbReference type="Pfam" id="PF00392">
    <property type="entry name" value="GntR"/>
    <property type="match status" value="1"/>
</dbReference>
<reference evidence="5" key="2">
    <citation type="submission" date="2016-01" db="EMBL/GenBank/DDBJ databases">
        <authorList>
            <person name="McClelland M."/>
            <person name="Jain A."/>
            <person name="Saraogi P."/>
            <person name="Mendelson R."/>
            <person name="Westerman R."/>
            <person name="SanMiguel P."/>
            <person name="Csonka L."/>
        </authorList>
    </citation>
    <scope>NUCLEOTIDE SEQUENCE</scope>
    <source>
        <strain evidence="5">M19</strain>
    </source>
</reference>
<dbReference type="SUPFAM" id="SSF46785">
    <property type="entry name" value="Winged helix' DNA-binding domain"/>
    <property type="match status" value="1"/>
</dbReference>
<sequence>MVEEYSASKPIYLQIADRIIREIVRRERHPGDKLPSVREMALQAGVNPNTIQRTYSELERMTIVETKRGQGTFVTEEDDVLSVLNQRVQREVIEIFIKNMKELGLSKEEMIESIKRYGEENDRDPV</sequence>
<evidence type="ECO:0000313" key="8">
    <source>
        <dbReference type="Proteomes" id="UP000322997"/>
    </source>
</evidence>
<keyword evidence="3" id="KW-0804">Transcription</keyword>
<evidence type="ECO:0000259" key="4">
    <source>
        <dbReference type="PROSITE" id="PS50949"/>
    </source>
</evidence>
<dbReference type="EMBL" id="VTEQ01000001">
    <property type="protein sequence ID" value="TYS56905.1"/>
    <property type="molecule type" value="Genomic_DNA"/>
</dbReference>
<dbReference type="PANTHER" id="PTHR38445">
    <property type="entry name" value="HTH-TYPE TRANSCRIPTIONAL REPRESSOR YTRA"/>
    <property type="match status" value="1"/>
</dbReference>
<dbReference type="AlphaFoldDB" id="A0A0J5VHI3"/>
<dbReference type="InterPro" id="IPR036390">
    <property type="entry name" value="WH_DNA-bd_sf"/>
</dbReference>
<evidence type="ECO:0000313" key="5">
    <source>
        <dbReference type="EMBL" id="KZE43499.1"/>
    </source>
</evidence>
<dbReference type="Proteomes" id="UP000076510">
    <property type="component" value="Unassembled WGS sequence"/>
</dbReference>
<dbReference type="GO" id="GO:0003677">
    <property type="term" value="F:DNA binding"/>
    <property type="evidence" value="ECO:0007669"/>
    <property type="project" value="UniProtKB-KW"/>
</dbReference>
<protein>
    <submittedName>
        <fullName evidence="5">GntR family transcriptional regulator</fullName>
    </submittedName>
</protein>
<gene>
    <name evidence="5" type="ORF">AV649_09830</name>
    <name evidence="6" type="ORF">FZC83_04885</name>
</gene>
<comment type="caution">
    <text evidence="5">The sequence shown here is derived from an EMBL/GenBank/DDBJ whole genome shotgun (WGS) entry which is preliminary data.</text>
</comment>
<reference evidence="6 8" key="3">
    <citation type="submission" date="2019-08" db="EMBL/GenBank/DDBJ databases">
        <title>Bacillus genomes from the desert of Cuatro Cienegas, Coahuila.</title>
        <authorList>
            <person name="Olmedo-Alvarez G."/>
        </authorList>
    </citation>
    <scope>NUCLEOTIDE SEQUENCE [LARGE SCALE GENOMIC DNA]</scope>
    <source>
        <strain evidence="6 8">CH108_3D</strain>
    </source>
</reference>
<evidence type="ECO:0000313" key="6">
    <source>
        <dbReference type="EMBL" id="TYS56905.1"/>
    </source>
</evidence>
<keyword evidence="1" id="KW-0805">Transcription regulation</keyword>
<dbReference type="InterPro" id="IPR000524">
    <property type="entry name" value="Tscrpt_reg_HTH_GntR"/>
</dbReference>
<organism evidence="5 7">
    <name type="scientific">Rossellomorea marisflavi</name>
    <dbReference type="NCBI Taxonomy" id="189381"/>
    <lineage>
        <taxon>Bacteria</taxon>
        <taxon>Bacillati</taxon>
        <taxon>Bacillota</taxon>
        <taxon>Bacilli</taxon>
        <taxon>Bacillales</taxon>
        <taxon>Bacillaceae</taxon>
        <taxon>Rossellomorea</taxon>
    </lineage>
</organism>
<dbReference type="SMART" id="SM00345">
    <property type="entry name" value="HTH_GNTR"/>
    <property type="match status" value="1"/>
</dbReference>
<dbReference type="OrthoDB" id="362473at2"/>
<dbReference type="InterPro" id="IPR036388">
    <property type="entry name" value="WH-like_DNA-bd_sf"/>
</dbReference>
<dbReference type="PATRIC" id="fig|189381.10.peg.3225"/>
<dbReference type="GO" id="GO:0003700">
    <property type="term" value="F:DNA-binding transcription factor activity"/>
    <property type="evidence" value="ECO:0007669"/>
    <property type="project" value="InterPro"/>
</dbReference>
<reference evidence="7" key="1">
    <citation type="submission" date="2016-01" db="EMBL/GenBank/DDBJ databases">
        <title>Whole genome sequencing of Bhargavaea cecembensis T14.</title>
        <authorList>
            <person name="Hong K.W."/>
        </authorList>
    </citation>
    <scope>NUCLEOTIDE SEQUENCE [LARGE SCALE GENOMIC DNA]</scope>
    <source>
        <strain evidence="7">M19</strain>
    </source>
</reference>
<evidence type="ECO:0000256" key="1">
    <source>
        <dbReference type="ARBA" id="ARBA00023015"/>
    </source>
</evidence>
<feature type="domain" description="HTH gntR-type" evidence="4">
    <location>
        <begin position="9"/>
        <end position="77"/>
    </location>
</feature>
<evidence type="ECO:0000313" key="7">
    <source>
        <dbReference type="Proteomes" id="UP000076510"/>
    </source>
</evidence>
<proteinExistence type="predicted"/>
<name>A0A0J5VHI3_9BACI</name>
<dbReference type="RefSeq" id="WP_048006199.1">
    <property type="nucleotide sequence ID" value="NZ_CAXQIX010000070.1"/>
</dbReference>
<dbReference type="PROSITE" id="PS50949">
    <property type="entry name" value="HTH_GNTR"/>
    <property type="match status" value="1"/>
</dbReference>